<evidence type="ECO:0000256" key="3">
    <source>
        <dbReference type="ARBA" id="ARBA00022801"/>
    </source>
</evidence>
<sequence length="493" mass="54585">MPKQPNIILIFTDNQQAATLGCYGNSEIHTPHLDALSRKGVTFDNAFCPNGFCSPCRASVLTGKLPSQHGVHSWIDDRKSNEWPADWHALDGLNTLPKALKSKGYATALVGKYHLGQPTSPAEGFDNWVTLEDGHVRSFYRNKIFDNGEVYDQPGHSVDFFTDKGVAFIEEQTAADTPFFLYLPYPAPYGHWPATKETDENRHTARYADCPMHSIPRRGLSKAAVDGFMLRSSESSAHLDFSMLMRAPNDLGTLRNFYSQISMVDDGVGKIIATLDRLGIADDTLLVFTTDHGLSTGEHGFWGHGAATLPSNLHRAAHNIPMIMHQNGVTVQGLRSKLMVSGMDVFATILDHTGAAQQEAGVPSRSLLPILTGGDLSDWGADAVFSEQEETRVIRTPKWAYFKRFDTGTTGFQDELFDVENDVSETLNLAGDPAFADIKAALDGQLTAYFEEYGQDHADLWKGGVPIQHSERKKLWRKAWGDSWQPVYSYDAK</sequence>
<dbReference type="Proteomes" id="UP000184514">
    <property type="component" value="Unassembled WGS sequence"/>
</dbReference>
<evidence type="ECO:0000313" key="6">
    <source>
        <dbReference type="EMBL" id="OJI91905.1"/>
    </source>
</evidence>
<protein>
    <submittedName>
        <fullName evidence="6">Choline-sulfatase</fullName>
        <ecNumber evidence="6">3.1.6.6</ecNumber>
    </submittedName>
</protein>
<dbReference type="AlphaFoldDB" id="A0A1L9NRJ3"/>
<evidence type="ECO:0000313" key="7">
    <source>
        <dbReference type="Proteomes" id="UP000184514"/>
    </source>
</evidence>
<evidence type="ECO:0000259" key="5">
    <source>
        <dbReference type="Pfam" id="PF00884"/>
    </source>
</evidence>
<dbReference type="InterPro" id="IPR017850">
    <property type="entry name" value="Alkaline_phosphatase_core_sf"/>
</dbReference>
<gene>
    <name evidence="6" type="primary">betC_3</name>
    <name evidence="6" type="ORF">PFRI_38760</name>
</gene>
<dbReference type="SUPFAM" id="SSF53649">
    <property type="entry name" value="Alkaline phosphatase-like"/>
    <property type="match status" value="1"/>
</dbReference>
<comment type="similarity">
    <text evidence="1">Belongs to the sulfatase family.</text>
</comment>
<reference evidence="6 7" key="1">
    <citation type="submission" date="2016-10" db="EMBL/GenBank/DDBJ databases">
        <title>Genome sequence of Planktotalea frisia SH6-1.</title>
        <authorList>
            <person name="Poehlein A."/>
            <person name="Bakenhus I."/>
            <person name="Voget S."/>
            <person name="Brinkhoff T."/>
            <person name="Simon M."/>
        </authorList>
    </citation>
    <scope>NUCLEOTIDE SEQUENCE [LARGE SCALE GENOMIC DNA]</scope>
    <source>
        <strain evidence="6 7">SH6-1</strain>
    </source>
</reference>
<dbReference type="InterPro" id="IPR024607">
    <property type="entry name" value="Sulfatase_CS"/>
</dbReference>
<keyword evidence="2" id="KW-0479">Metal-binding</keyword>
<dbReference type="PANTHER" id="PTHR42693:SF53">
    <property type="entry name" value="ENDO-4-O-SULFATASE"/>
    <property type="match status" value="1"/>
</dbReference>
<organism evidence="6 7">
    <name type="scientific">Planktotalea frisia</name>
    <dbReference type="NCBI Taxonomy" id="696762"/>
    <lineage>
        <taxon>Bacteria</taxon>
        <taxon>Pseudomonadati</taxon>
        <taxon>Pseudomonadota</taxon>
        <taxon>Alphaproteobacteria</taxon>
        <taxon>Rhodobacterales</taxon>
        <taxon>Paracoccaceae</taxon>
        <taxon>Planktotalea</taxon>
    </lineage>
</organism>
<dbReference type="PANTHER" id="PTHR42693">
    <property type="entry name" value="ARYLSULFATASE FAMILY MEMBER"/>
    <property type="match status" value="1"/>
</dbReference>
<feature type="domain" description="Sulfatase N-terminal" evidence="5">
    <location>
        <begin position="5"/>
        <end position="355"/>
    </location>
</feature>
<dbReference type="Pfam" id="PF00884">
    <property type="entry name" value="Sulfatase"/>
    <property type="match status" value="1"/>
</dbReference>
<proteinExistence type="inferred from homology"/>
<dbReference type="GO" id="GO:0046872">
    <property type="term" value="F:metal ion binding"/>
    <property type="evidence" value="ECO:0007669"/>
    <property type="project" value="UniProtKB-KW"/>
</dbReference>
<keyword evidence="3 6" id="KW-0378">Hydrolase</keyword>
<dbReference type="InterPro" id="IPR000917">
    <property type="entry name" value="Sulfatase_N"/>
</dbReference>
<dbReference type="OrthoDB" id="9803751at2"/>
<keyword evidence="4" id="KW-0106">Calcium</keyword>
<dbReference type="STRING" id="696762.PFRI_38760"/>
<keyword evidence="7" id="KW-1185">Reference proteome</keyword>
<evidence type="ECO:0000256" key="2">
    <source>
        <dbReference type="ARBA" id="ARBA00022723"/>
    </source>
</evidence>
<name>A0A1L9NRJ3_9RHOB</name>
<dbReference type="EMBL" id="MLCB01000212">
    <property type="protein sequence ID" value="OJI91905.1"/>
    <property type="molecule type" value="Genomic_DNA"/>
</dbReference>
<dbReference type="EC" id="3.1.6.6" evidence="6"/>
<dbReference type="PROSITE" id="PS00149">
    <property type="entry name" value="SULFATASE_2"/>
    <property type="match status" value="1"/>
</dbReference>
<accession>A0A1L9NRJ3</accession>
<evidence type="ECO:0000256" key="4">
    <source>
        <dbReference type="ARBA" id="ARBA00022837"/>
    </source>
</evidence>
<dbReference type="GO" id="GO:0047753">
    <property type="term" value="F:choline-sulfatase activity"/>
    <property type="evidence" value="ECO:0007669"/>
    <property type="project" value="UniProtKB-EC"/>
</dbReference>
<dbReference type="GO" id="GO:0004065">
    <property type="term" value="F:arylsulfatase activity"/>
    <property type="evidence" value="ECO:0007669"/>
    <property type="project" value="TreeGrafter"/>
</dbReference>
<dbReference type="RefSeq" id="WP_072632351.1">
    <property type="nucleotide sequence ID" value="NZ_MLCB01000212.1"/>
</dbReference>
<dbReference type="InterPro" id="IPR050738">
    <property type="entry name" value="Sulfatase"/>
</dbReference>
<evidence type="ECO:0000256" key="1">
    <source>
        <dbReference type="ARBA" id="ARBA00008779"/>
    </source>
</evidence>
<dbReference type="Gene3D" id="3.40.720.10">
    <property type="entry name" value="Alkaline Phosphatase, subunit A"/>
    <property type="match status" value="1"/>
</dbReference>
<comment type="caution">
    <text evidence="6">The sequence shown here is derived from an EMBL/GenBank/DDBJ whole genome shotgun (WGS) entry which is preliminary data.</text>
</comment>